<feature type="chain" id="PRO_5045457792" evidence="1">
    <location>
        <begin position="22"/>
        <end position="2386"/>
    </location>
</feature>
<dbReference type="NCBIfam" id="TIGR04131">
    <property type="entry name" value="Bac_Flav_CTERM"/>
    <property type="match status" value="1"/>
</dbReference>
<dbReference type="EMBL" id="JBHTHY010000014">
    <property type="protein sequence ID" value="MFD0798862.1"/>
    <property type="molecule type" value="Genomic_DNA"/>
</dbReference>
<sequence length="2386" mass="262724">MANRLLTVFILLLNVCLYSQSFTSTWNTTYTTTGSSANNEITIPTNPAFTNYNYTVDWGDGTTDTGVTGNITHTYMAPGTYTVAISGVFPSIYFNDTGDRNKIIEIIDWGTIQWETMENAFFGCENINFDAIGAPDLSQVTSLRNMFRECASFNGILNGWDVSTITDISGMFAYAEIFNRPLDLWNTINVTDMSFTFNRARRFNEPLDNWNTSSVVTMEYLFSEAGNFNQNINNWDVSQVTNMAGTFRYTNRFDNPLNNWIVNNVTDMSEMFQGSAFNQPLSTWVVDNVTNMSGMFRESEFNHPIGNWNVSNVTDMSEMFMRHRTFNHPLNNWDVSNVTDMSSMFSGWAWDAIYNQPLDQWDVGNVTDMNEMFRENHVFNQDISGWDVSNVTDMSHMFEQADSFNQNINDWDVDNVTDMSSMFQQAAVFNQPLDNWTVSNVTDMSNMFYLAPLFNQALNSWDVSQVTNMDNMFRNSPVFNHPLHDWDTGNVARMENMFNSASSFNQNLATWNVSNITRMTNMLSNSGLSQANYDNTLIGWAAQAVNPNVSLGATNLNYCDGRIAREELIDNFNWNINGDIINCSFVLCTNLVSPLDGDTNVPTNANLTWAATPGATGYKVTVKILRGGVESTPFDSYDVPGGNTVGLNLEDLSGNDLLQAGDEVSVLIVPYNNTDGDAVGCTEETFTVVASWVNSPAAFKLTYDTQITDADTTPANQLKIETNTGYPDYLTYNYSIDWGDDQFDNNVTGDITHTYLAPGVYTISIIGNFPAPYHNYSNTDNIKLVSIDQWGTQEWQSMLRAFYYCNNMEYNATDVPDLSTITSMSSMFAGCNLFNGNIDNWDVSNVTDMGSLFIGARQFNQPLNSWNVENVTNMSTMFLAANSFDQPLNNWDTSNVLNMSRMFEQTDVFNQNINNWNVSNVTNMSGMFERAESYNQPLDNWDVSNVTDMSKMFNGFVVDMIFNQPLDSWDVGNVTDMSEMFQRNIDFDQFLNSWDTSKVTNMAEMFMDTDNFNQPLDNWDVSSVTNMQSMFSGAEVFNQDINVWNVTNVTTTSSMFSNAGAFNQPLSNWDVNSVVNMSSMFRRAEAFNQPLDSWDVSAVANMSSMFESALVFDQPLNSWDVSSVTLMNSMFEEASVFNNSIGNWNVASVTNMEAMFKDATVFDQEIQNWDTGEVLTMEEMFRGAAAFNQTLETWDVSFVSTMEGMFEDAIAFDQPLSSWNMASVNTMKNMFKGATSFNQNINSWNVRQVNTMEEMFRGASTFNQNLNNWRVAGVGTMQSMFEDAIAYNQVMDQWDFGTVDMNAMFNNATAFDQYLGDWDVSGVNDMEDMLNNTALTRENYDNTLISWSDQTLTSGITLGADGLPYCDALEERQSMIDTFGWTIENDVLDCPVPECTVLASPLNGATDVPVNTNLTWEPALFARGYRVTVGTNPGSNDVVNNETISETSYEFTNDFGTGDIVYVTIVPFNDEGDAIGPCTEESFTISSDPATIPECTTLTSPLNNDTDVAINTDLSWTPIANADGYRITVGTATGASDIANVDVNNVTSYELTNDLPEDTEIFVTITPYNDEGDSVGCAEESFTTEIIPVPPVCTSLSSPVSGTTGVPVDTDISWNAVAGATGYLVNVGTTQGGIEIANGIDVGMDTMYSFPEDLQQNRTHYVTIIPYNDVGDAVGCTEENFRTGSSSLTDPPARTTLSMPAANATDVALNTDLTWNPAANATGYRLAVGTSAGATDIYSGAVGNVTTWDLTNDLPENTEIFVTITPFNTNGDAVGCTSESFTTIDHLQVPNCTTLSSPLNNASNVSLDSDISWNAVTGATGYRLRLGTSAGNADLFSDDVGNVLTFSPSVSFVENTTIYVTVIPYNLDGDAVGCQEEEFTTENSIEVPSCTQLNSPMNAETNVAVTSAISWDAVTNATGYRLRVGTSTGMADIYEGDIGNNLTYTSIGAFEENTTIFVTVTPYNADGNAMGCAEEIFTTGTTLGSPDCTSLTLPLNGATNVPVTTDISWNAVSDADGYRLTIGTASGANDIMDNMDMGNLLTYNPTADFEENTEVFITVVPYNGLGAAMSCTEERFVTSGAPISDIPMCTNLNMPLDMDIYVVLSTNISWNTVANADGYRLSIGTSSGATDILNREDVGNNTVFDLANDLPENTEIFVTVISYNGDGEAAGCTEESFITETLVPDLPVCTGINLPMNGDTDIPVNTSLRWNAVGNIDGYILTIGTSDGATDIIDGLNVGLTTSYELTEDLPSGQEIFVSIIPYSGDQRLENCSSQSFVTLFEEPEDTVDDNTLYGFSPNGDGINDFWTIDGIESSPDNIVTIYNRWGDIVFQVQGYDNRSNAFNGTANKKNDLGANELPNGTYFFTIEVTGEHNLNKLQGYLVIKR</sequence>
<dbReference type="PROSITE" id="PS50093">
    <property type="entry name" value="PKD"/>
    <property type="match status" value="1"/>
</dbReference>
<dbReference type="InterPro" id="IPR005046">
    <property type="entry name" value="DUF285"/>
</dbReference>
<evidence type="ECO:0000259" key="2">
    <source>
        <dbReference type="PROSITE" id="PS50093"/>
    </source>
</evidence>
<dbReference type="InterPro" id="IPR000601">
    <property type="entry name" value="PKD_dom"/>
</dbReference>
<dbReference type="SUPFAM" id="SSF49299">
    <property type="entry name" value="PKD domain"/>
    <property type="match status" value="1"/>
</dbReference>
<dbReference type="RefSeq" id="WP_379935769.1">
    <property type="nucleotide sequence ID" value="NZ_JBHTHY010000014.1"/>
</dbReference>
<dbReference type="Proteomes" id="UP001597012">
    <property type="component" value="Unassembled WGS sequence"/>
</dbReference>
<feature type="signal peptide" evidence="1">
    <location>
        <begin position="1"/>
        <end position="21"/>
    </location>
</feature>
<dbReference type="InterPro" id="IPR011889">
    <property type="entry name" value="Liste_lipo_26"/>
</dbReference>
<dbReference type="Pfam" id="PF13585">
    <property type="entry name" value="CHU_C"/>
    <property type="match status" value="1"/>
</dbReference>
<reference evidence="4" key="1">
    <citation type="journal article" date="2019" name="Int. J. Syst. Evol. Microbiol.">
        <title>The Global Catalogue of Microorganisms (GCM) 10K type strain sequencing project: providing services to taxonomists for standard genome sequencing and annotation.</title>
        <authorList>
            <consortium name="The Broad Institute Genomics Platform"/>
            <consortium name="The Broad Institute Genome Sequencing Center for Infectious Disease"/>
            <person name="Wu L."/>
            <person name="Ma J."/>
        </authorList>
    </citation>
    <scope>NUCLEOTIDE SEQUENCE [LARGE SCALE GENOMIC DNA]</scope>
    <source>
        <strain evidence="4">CCUG 61948</strain>
    </source>
</reference>
<evidence type="ECO:0000313" key="4">
    <source>
        <dbReference type="Proteomes" id="UP001597012"/>
    </source>
</evidence>
<protein>
    <submittedName>
        <fullName evidence="3">BspA family leucine-rich repeat surface protein</fullName>
    </submittedName>
</protein>
<name>A0ABW3B6F7_9FLAO</name>
<dbReference type="InterPro" id="IPR035986">
    <property type="entry name" value="PKD_dom_sf"/>
</dbReference>
<accession>A0ABW3B6F7</accession>
<dbReference type="SMART" id="SM00060">
    <property type="entry name" value="FN3"/>
    <property type="match status" value="5"/>
</dbReference>
<dbReference type="Gene3D" id="2.60.40.10">
    <property type="entry name" value="Immunoglobulins"/>
    <property type="match status" value="7"/>
</dbReference>
<evidence type="ECO:0000256" key="1">
    <source>
        <dbReference type="SAM" id="SignalP"/>
    </source>
</evidence>
<organism evidence="3 4">
    <name type="scientific">Maribacter chungangensis</name>
    <dbReference type="NCBI Taxonomy" id="1069117"/>
    <lineage>
        <taxon>Bacteria</taxon>
        <taxon>Pseudomonadati</taxon>
        <taxon>Bacteroidota</taxon>
        <taxon>Flavobacteriia</taxon>
        <taxon>Flavobacteriales</taxon>
        <taxon>Flavobacteriaceae</taxon>
        <taxon>Maribacter</taxon>
    </lineage>
</organism>
<dbReference type="Pfam" id="PF03382">
    <property type="entry name" value="DUF285"/>
    <property type="match status" value="6"/>
</dbReference>
<dbReference type="CDD" id="cd00146">
    <property type="entry name" value="PKD"/>
    <property type="match status" value="1"/>
</dbReference>
<dbReference type="InterPro" id="IPR003961">
    <property type="entry name" value="FN3_dom"/>
</dbReference>
<dbReference type="CDD" id="cd00063">
    <property type="entry name" value="FN3"/>
    <property type="match status" value="1"/>
</dbReference>
<dbReference type="NCBIfam" id="TIGR02167">
    <property type="entry name" value="Liste_lipo_26"/>
    <property type="match status" value="5"/>
</dbReference>
<keyword evidence="1" id="KW-0732">Signal</keyword>
<gene>
    <name evidence="3" type="ORF">ACFQZJ_15430</name>
</gene>
<feature type="domain" description="PKD" evidence="2">
    <location>
        <begin position="24"/>
        <end position="86"/>
    </location>
</feature>
<keyword evidence="4" id="KW-1185">Reference proteome</keyword>
<evidence type="ECO:0000313" key="3">
    <source>
        <dbReference type="EMBL" id="MFD0798862.1"/>
    </source>
</evidence>
<proteinExistence type="predicted"/>
<dbReference type="InterPro" id="IPR026341">
    <property type="entry name" value="T9SS_type_B"/>
</dbReference>
<comment type="caution">
    <text evidence="3">The sequence shown here is derived from an EMBL/GenBank/DDBJ whole genome shotgun (WGS) entry which is preliminary data.</text>
</comment>
<dbReference type="InterPro" id="IPR013783">
    <property type="entry name" value="Ig-like_fold"/>
</dbReference>